<keyword evidence="7" id="KW-1185">Reference proteome</keyword>
<dbReference type="AlphaFoldDB" id="A0AAU9ENU7"/>
<keyword evidence="4" id="KW-0456">Lyase</keyword>
<dbReference type="PANTHER" id="PTHR43078:SF6">
    <property type="entry name" value="UDP-GLUCURONIC ACID DECARBOXYLASE 1"/>
    <property type="match status" value="1"/>
</dbReference>
<evidence type="ECO:0000256" key="1">
    <source>
        <dbReference type="ARBA" id="ARBA00001911"/>
    </source>
</evidence>
<dbReference type="Proteomes" id="UP001366166">
    <property type="component" value="Chromosome"/>
</dbReference>
<dbReference type="KEGG" id="dmp:FAK_37900"/>
<name>A0AAU9ENU7_9BACT</name>
<dbReference type="EMBL" id="AP028679">
    <property type="protein sequence ID" value="BEQ16724.1"/>
    <property type="molecule type" value="Genomic_DNA"/>
</dbReference>
<dbReference type="GO" id="GO:0070403">
    <property type="term" value="F:NAD+ binding"/>
    <property type="evidence" value="ECO:0007669"/>
    <property type="project" value="InterPro"/>
</dbReference>
<keyword evidence="3" id="KW-0520">NAD</keyword>
<feature type="domain" description="NAD-dependent epimerase/dehydratase" evidence="5">
    <location>
        <begin position="11"/>
        <end position="252"/>
    </location>
</feature>
<dbReference type="Pfam" id="PF01370">
    <property type="entry name" value="Epimerase"/>
    <property type="match status" value="1"/>
</dbReference>
<dbReference type="InterPro" id="IPR001509">
    <property type="entry name" value="Epimerase_deHydtase"/>
</dbReference>
<evidence type="ECO:0000313" key="7">
    <source>
        <dbReference type="Proteomes" id="UP001366166"/>
    </source>
</evidence>
<keyword evidence="2" id="KW-0210">Decarboxylase</keyword>
<gene>
    <name evidence="6" type="ORF">FAK_37900</name>
</gene>
<evidence type="ECO:0000256" key="4">
    <source>
        <dbReference type="ARBA" id="ARBA00023239"/>
    </source>
</evidence>
<dbReference type="InterPro" id="IPR044516">
    <property type="entry name" value="UXS-like"/>
</dbReference>
<dbReference type="InterPro" id="IPR036291">
    <property type="entry name" value="NAD(P)-bd_dom_sf"/>
</dbReference>
<proteinExistence type="predicted"/>
<dbReference type="SUPFAM" id="SSF51735">
    <property type="entry name" value="NAD(P)-binding Rossmann-fold domains"/>
    <property type="match status" value="1"/>
</dbReference>
<accession>A0AAU9ENU7</accession>
<dbReference type="PANTHER" id="PTHR43078">
    <property type="entry name" value="UDP-GLUCURONIC ACID DECARBOXYLASE-RELATED"/>
    <property type="match status" value="1"/>
</dbReference>
<protein>
    <submittedName>
        <fullName evidence="6">UDP-glucose 4-epimerase</fullName>
    </submittedName>
</protein>
<comment type="cofactor">
    <cofactor evidence="1">
        <name>NAD(+)</name>
        <dbReference type="ChEBI" id="CHEBI:57540"/>
    </cofactor>
</comment>
<organism evidence="6 7">
    <name type="scientific">Desulfoferula mesophila</name>
    <dbReference type="NCBI Taxonomy" id="3058419"/>
    <lineage>
        <taxon>Bacteria</taxon>
        <taxon>Pseudomonadati</taxon>
        <taxon>Thermodesulfobacteriota</taxon>
        <taxon>Desulfarculia</taxon>
        <taxon>Desulfarculales</taxon>
        <taxon>Desulfarculaceae</taxon>
        <taxon>Desulfoferula</taxon>
    </lineage>
</organism>
<sequence>MNQLTPQHTHALITGGAGFIGRHLTGHLLSLGQPVEVIDDLSTGGIHNIEPYKDHPGFSYTIADMRKEALLAEMVDRAKVIYHLAAAVGVRLIVENPVRTIETNIGCTETLLRLANKKGKKVILASTSEVYGKNSHVPFVEDHDLVLGSTSKGRWSYACSKAIDEFLALAYCRDRGLPVVVARLFNTVGPGQTGRYGMVLPSFVRQALSGQPITVYGDGTQSRCFSAVDEVVRCLSALAETPEAVGKVVNVGSTKEVKILELAELVKKMTGSSSPIKMVPYEQAYKDGFEDMHRRVPSVDRLRDLVGFVPQMGIEQVVESVIRYYRER</sequence>
<evidence type="ECO:0000256" key="2">
    <source>
        <dbReference type="ARBA" id="ARBA00022793"/>
    </source>
</evidence>
<dbReference type="RefSeq" id="WP_338602969.1">
    <property type="nucleotide sequence ID" value="NZ_AP028679.1"/>
</dbReference>
<dbReference type="GO" id="GO:0048040">
    <property type="term" value="F:UDP-glucuronate decarboxylase activity"/>
    <property type="evidence" value="ECO:0007669"/>
    <property type="project" value="TreeGrafter"/>
</dbReference>
<dbReference type="Gene3D" id="3.40.50.720">
    <property type="entry name" value="NAD(P)-binding Rossmann-like Domain"/>
    <property type="match status" value="1"/>
</dbReference>
<reference evidence="7" key="1">
    <citation type="journal article" date="2023" name="Arch. Microbiol.">
        <title>Desulfoferula mesophilus gen. nov. sp. nov., a mesophilic sulfate-reducing bacterium isolated from a brackish lake sediment.</title>
        <authorList>
            <person name="Watanabe T."/>
            <person name="Yabe T."/>
            <person name="Tsuji J.M."/>
            <person name="Fukui M."/>
        </authorList>
    </citation>
    <scope>NUCLEOTIDE SEQUENCE [LARGE SCALE GENOMIC DNA]</scope>
    <source>
        <strain evidence="7">12FAK</strain>
    </source>
</reference>
<dbReference type="GO" id="GO:0042732">
    <property type="term" value="P:D-xylose metabolic process"/>
    <property type="evidence" value="ECO:0007669"/>
    <property type="project" value="InterPro"/>
</dbReference>
<evidence type="ECO:0000259" key="5">
    <source>
        <dbReference type="Pfam" id="PF01370"/>
    </source>
</evidence>
<dbReference type="GO" id="GO:0005737">
    <property type="term" value="C:cytoplasm"/>
    <property type="evidence" value="ECO:0007669"/>
    <property type="project" value="TreeGrafter"/>
</dbReference>
<evidence type="ECO:0000313" key="6">
    <source>
        <dbReference type="EMBL" id="BEQ16724.1"/>
    </source>
</evidence>
<evidence type="ECO:0000256" key="3">
    <source>
        <dbReference type="ARBA" id="ARBA00023027"/>
    </source>
</evidence>